<feature type="compositionally biased region" description="Polar residues" evidence="4">
    <location>
        <begin position="1230"/>
        <end position="1254"/>
    </location>
</feature>
<keyword evidence="8" id="KW-1185">Reference proteome</keyword>
<name>A0A5N5QXM5_9AGAM</name>
<feature type="domain" description="RRM" evidence="5">
    <location>
        <begin position="624"/>
        <end position="699"/>
    </location>
</feature>
<feature type="domain" description="RRM" evidence="5">
    <location>
        <begin position="492"/>
        <end position="570"/>
    </location>
</feature>
<dbReference type="Gene3D" id="1.25.10.10">
    <property type="entry name" value="Leucine-rich Repeat Variant"/>
    <property type="match status" value="1"/>
</dbReference>
<feature type="region of interest" description="Disordered" evidence="4">
    <location>
        <begin position="1207"/>
        <end position="1316"/>
    </location>
</feature>
<dbReference type="InterPro" id="IPR052645">
    <property type="entry name" value="Pumilio_domain_protein"/>
</dbReference>
<feature type="compositionally biased region" description="Polar residues" evidence="4">
    <location>
        <begin position="594"/>
        <end position="619"/>
    </location>
</feature>
<evidence type="ECO:0000259" key="6">
    <source>
        <dbReference type="PROSITE" id="PS50303"/>
    </source>
</evidence>
<sequence>MSLSSTPEGGFPRPSGKTPPPPAPSAAFAKRARELQAQESLAAARYRPPALRNPKDTPPVENAVSGDVGNDPTALAPPSFPQGFRRARAGTLPSNVQLAAQRYASTLPAAPVSDFESNEVNNNTGINLNTANAATRPSLRHASSMAPSVPSATIGGERNSRLRSGSLTLPSGGLSNAFGPSIFSSSWLSNNGAGYPVLEEMRSITSGDSIMGTDEYDVHTLDYLGLDDGPSTIGGHGRPMPMPATVSELRNQAQAAIVGHQAQNPNRNRSQTISNFARARSGTTSLITAPTIEHSDDDEDIDYASSAGNYGRQRIDSFEGNNGLYGGSGGYVAKGFRQSQHLGPNTSLLARPRAISVGVLDDPNRAAAQRRTAAANAAIEQPSASLHRKASYSNLNDGNQGILNTNAVYTAAPTSILRQPSFSLDDENSAMYAGRLARQNPTSVRFPSGDVTAGQIGGNSGRQVHLAAPVRGESRSVSPKIEGPNQIQTPSRSLWIGNLDPTMTGEDLAHVFAPYGAIESFRLLPEKECGFVNFVDIADAMRAKDDVLNRLSGHIGMSNNQAVRIGFGKADSAPATPPMGAQVSSAGTGLGAHIQSQFNPPGQMPPSQNQTNAMDSQLQSSPTRALWIGSIPSTTTPATILNVFSPYGPIESARVLTHKNCGFVNFERLDDAVRARKALNGRDVLGSDVGAIRIGFARVPVKNAGSGDGADDGMGAGVQGVGDLTVGATIHALRAVKGASTIPADQQVLGGSIENYRSNLLLSMIGSGTHKALGGNPNNGAGWIASITEQQMIMFELSGGSTDAEADIKALAEFRPPTMYYSTIPLVAERPHNRRWDASKLRELRKRLDSGTCSVEEIDAVAADFLDGEIVDLASDWLGNTVVQKLFEKCSPGPRLAMLDRIAPHLAMIGIHKNGTWAAQKIIECATTPEEIALVVTNLRPYAPPLLLDQFGNYVVQCCLRFGSPANDFIFDAVVDRLWEVAQGRFGARSMRACLESPQITLSQQRKIATAIVLNSIPLATNPNGALLLTWLLDSSGFQSRYKLLAPRFTPHLAHLCTHKLASLTVLRIVNQRIEPEASQQIVRSLFNSTGDHVLTDVLGDQVNGVSVVHKILISPFLDPAERPQYLEATKRVLIDLKVTVTQAYRRLIEEVGLPLPNFQPAFAQPVPQPAKKNGNAPAPYGMPGMPAGYQQPGDGLANMMQALQMQAQQPGGGPNNQGGLQINPAFGNPSLQGAMSGPPSGTSPATFSPTNDPFNPFARSPDMAPRGGNRRGPPGGQFAPQQQQQIYGSQGTPSLAQAGNGLMGMSQTPYGMPPNPMPPQMYQAYMQNFVQPNSTAFHA</sequence>
<keyword evidence="1" id="KW-0677">Repeat</keyword>
<dbReference type="GO" id="GO:0003723">
    <property type="term" value="F:RNA binding"/>
    <property type="evidence" value="ECO:0007669"/>
    <property type="project" value="UniProtKB-UniRule"/>
</dbReference>
<dbReference type="Gene3D" id="3.30.70.330">
    <property type="match status" value="2"/>
</dbReference>
<dbReference type="InterPro" id="IPR011989">
    <property type="entry name" value="ARM-like"/>
</dbReference>
<feature type="region of interest" description="Disordered" evidence="4">
    <location>
        <begin position="141"/>
        <end position="160"/>
    </location>
</feature>
<dbReference type="PROSITE" id="PS50302">
    <property type="entry name" value="PUM"/>
    <property type="match status" value="2"/>
</dbReference>
<dbReference type="PANTHER" id="PTHR47093:SF1">
    <property type="entry name" value="PROTEIN JSN1-RELATED"/>
    <property type="match status" value="1"/>
</dbReference>
<dbReference type="SUPFAM" id="SSF54928">
    <property type="entry name" value="RNA-binding domain, RBD"/>
    <property type="match status" value="2"/>
</dbReference>
<evidence type="ECO:0000256" key="2">
    <source>
        <dbReference type="PROSITE-ProRule" id="PRU00176"/>
    </source>
</evidence>
<feature type="compositionally biased region" description="Low complexity" evidence="4">
    <location>
        <begin position="41"/>
        <end position="52"/>
    </location>
</feature>
<feature type="repeat" description="Pumilio" evidence="3">
    <location>
        <begin position="938"/>
        <end position="976"/>
    </location>
</feature>
<organism evidence="7 8">
    <name type="scientific">Ceratobasidium theobromae</name>
    <dbReference type="NCBI Taxonomy" id="1582974"/>
    <lineage>
        <taxon>Eukaryota</taxon>
        <taxon>Fungi</taxon>
        <taxon>Dikarya</taxon>
        <taxon>Basidiomycota</taxon>
        <taxon>Agaricomycotina</taxon>
        <taxon>Agaricomycetes</taxon>
        <taxon>Cantharellales</taxon>
        <taxon>Ceratobasidiaceae</taxon>
        <taxon>Ceratobasidium</taxon>
    </lineage>
</organism>
<dbReference type="OrthoDB" id="2017782at2759"/>
<dbReference type="SMART" id="SM00025">
    <property type="entry name" value="Pumilio"/>
    <property type="match status" value="6"/>
</dbReference>
<evidence type="ECO:0000256" key="3">
    <source>
        <dbReference type="PROSITE-ProRule" id="PRU00317"/>
    </source>
</evidence>
<gene>
    <name evidence="7" type="ORF">CTheo_91</name>
</gene>
<feature type="domain" description="PUM-HD" evidence="6">
    <location>
        <begin position="803"/>
        <end position="1156"/>
    </location>
</feature>
<dbReference type="InterPro" id="IPR000504">
    <property type="entry name" value="RRM_dom"/>
</dbReference>
<dbReference type="PROSITE" id="PS50303">
    <property type="entry name" value="PUM_HD"/>
    <property type="match status" value="1"/>
</dbReference>
<dbReference type="InterPro" id="IPR035979">
    <property type="entry name" value="RBD_domain_sf"/>
</dbReference>
<feature type="region of interest" description="Disordered" evidence="4">
    <location>
        <begin position="1"/>
        <end position="86"/>
    </location>
</feature>
<dbReference type="InterPro" id="IPR001313">
    <property type="entry name" value="Pumilio_RNA-bd_rpt"/>
</dbReference>
<evidence type="ECO:0000256" key="4">
    <source>
        <dbReference type="SAM" id="MobiDB-lite"/>
    </source>
</evidence>
<dbReference type="FunFam" id="3.30.70.330:FF:000842">
    <property type="entry name" value="Pumilio domain-containing protein c"/>
    <property type="match status" value="1"/>
</dbReference>
<feature type="compositionally biased region" description="Polar residues" evidence="4">
    <location>
        <begin position="1287"/>
        <end position="1298"/>
    </location>
</feature>
<dbReference type="SUPFAM" id="SSF48371">
    <property type="entry name" value="ARM repeat"/>
    <property type="match status" value="1"/>
</dbReference>
<evidence type="ECO:0000313" key="8">
    <source>
        <dbReference type="Proteomes" id="UP000383932"/>
    </source>
</evidence>
<dbReference type="PROSITE" id="PS50102">
    <property type="entry name" value="RRM"/>
    <property type="match status" value="2"/>
</dbReference>
<dbReference type="SMART" id="SM00360">
    <property type="entry name" value="RRM"/>
    <property type="match status" value="2"/>
</dbReference>
<dbReference type="InterPro" id="IPR012677">
    <property type="entry name" value="Nucleotide-bd_a/b_plait_sf"/>
</dbReference>
<dbReference type="CDD" id="cd00590">
    <property type="entry name" value="RRM_SF"/>
    <property type="match status" value="1"/>
</dbReference>
<accession>A0A5N5QXM5</accession>
<evidence type="ECO:0000259" key="5">
    <source>
        <dbReference type="PROSITE" id="PS50102"/>
    </source>
</evidence>
<dbReference type="Pfam" id="PF00806">
    <property type="entry name" value="PUF"/>
    <property type="match status" value="3"/>
</dbReference>
<dbReference type="InterPro" id="IPR016024">
    <property type="entry name" value="ARM-type_fold"/>
</dbReference>
<evidence type="ECO:0000256" key="1">
    <source>
        <dbReference type="ARBA" id="ARBA00022737"/>
    </source>
</evidence>
<feature type="region of interest" description="Disordered" evidence="4">
    <location>
        <begin position="571"/>
        <end position="619"/>
    </location>
</feature>
<dbReference type="GO" id="GO:0000288">
    <property type="term" value="P:nuclear-transcribed mRNA catabolic process, deadenylation-dependent decay"/>
    <property type="evidence" value="ECO:0007669"/>
    <property type="project" value="TreeGrafter"/>
</dbReference>
<reference evidence="7 8" key="1">
    <citation type="journal article" date="2019" name="Fungal Biol. Biotechnol.">
        <title>Draft genome sequence of fastidious pathogen Ceratobasidium theobromae, which causes vascular-streak dieback in Theobroma cacao.</title>
        <authorList>
            <person name="Ali S.S."/>
            <person name="Asman A."/>
            <person name="Shao J."/>
            <person name="Firmansyah A.P."/>
            <person name="Susilo A.W."/>
            <person name="Rosmana A."/>
            <person name="McMahon P."/>
            <person name="Junaid M."/>
            <person name="Guest D."/>
            <person name="Kheng T.Y."/>
            <person name="Meinhardt L.W."/>
            <person name="Bailey B.A."/>
        </authorList>
    </citation>
    <scope>NUCLEOTIDE SEQUENCE [LARGE SCALE GENOMIC DNA]</scope>
    <source>
        <strain evidence="7 8">CT2</strain>
    </source>
</reference>
<proteinExistence type="predicted"/>
<dbReference type="PANTHER" id="PTHR47093">
    <property type="entry name" value="PROTEIN JSN1-RELATED"/>
    <property type="match status" value="1"/>
</dbReference>
<protein>
    <submittedName>
        <fullName evidence="7">Pumilio domain containing protein</fullName>
    </submittedName>
</protein>
<dbReference type="Pfam" id="PF00076">
    <property type="entry name" value="RRM_1"/>
    <property type="match status" value="2"/>
</dbReference>
<feature type="repeat" description="Pumilio" evidence="3">
    <location>
        <begin position="864"/>
        <end position="900"/>
    </location>
</feature>
<evidence type="ECO:0000313" key="7">
    <source>
        <dbReference type="EMBL" id="KAB5596454.1"/>
    </source>
</evidence>
<comment type="caution">
    <text evidence="7">The sequence shown here is derived from an EMBL/GenBank/DDBJ whole genome shotgun (WGS) entry which is preliminary data.</text>
</comment>
<feature type="compositionally biased region" description="Low complexity" evidence="4">
    <location>
        <begin position="1277"/>
        <end position="1286"/>
    </location>
</feature>
<dbReference type="InterPro" id="IPR033133">
    <property type="entry name" value="PUM-HD"/>
</dbReference>
<dbReference type="EMBL" id="SSOP01000001">
    <property type="protein sequence ID" value="KAB5596454.1"/>
    <property type="molecule type" value="Genomic_DNA"/>
</dbReference>
<keyword evidence="2" id="KW-0694">RNA-binding</keyword>
<dbReference type="Proteomes" id="UP000383932">
    <property type="component" value="Unassembled WGS sequence"/>
</dbReference>